<dbReference type="EMBL" id="QORE01000115">
    <property type="protein sequence ID" value="RCI75833.1"/>
    <property type="molecule type" value="Genomic_DNA"/>
</dbReference>
<proteinExistence type="predicted"/>
<reference evidence="1 2" key="1">
    <citation type="submission" date="2018-07" db="EMBL/GenBank/DDBJ databases">
        <title>Mechanisms of high-level aminoglycoside resistance among Gram-negative pathogens in Brazil.</title>
        <authorList>
            <person name="Ballaben A.S."/>
            <person name="Darini A.L.C."/>
            <person name="Doi Y."/>
        </authorList>
    </citation>
    <scope>NUCLEOTIDE SEQUENCE [LARGE SCALE GENOMIC DNA]</scope>
    <source>
        <strain evidence="1 2">B2-305</strain>
    </source>
</reference>
<accession>A0A367MFV9</accession>
<gene>
    <name evidence="1" type="ORF">DT376_05620</name>
</gene>
<evidence type="ECO:0000313" key="2">
    <source>
        <dbReference type="Proteomes" id="UP000253594"/>
    </source>
</evidence>
<protein>
    <submittedName>
        <fullName evidence="1">Phage tail protein I</fullName>
    </submittedName>
</protein>
<dbReference type="Pfam" id="PF09684">
    <property type="entry name" value="Tail_P2_I"/>
    <property type="match status" value="1"/>
</dbReference>
<name>A0A367MFV9_PSEAI</name>
<organism evidence="1 2">
    <name type="scientific">Pseudomonas aeruginosa</name>
    <dbReference type="NCBI Taxonomy" id="287"/>
    <lineage>
        <taxon>Bacteria</taxon>
        <taxon>Pseudomonadati</taxon>
        <taxon>Pseudomonadota</taxon>
        <taxon>Gammaproteobacteria</taxon>
        <taxon>Pseudomonadales</taxon>
        <taxon>Pseudomonadaceae</taxon>
        <taxon>Pseudomonas</taxon>
    </lineage>
</organism>
<dbReference type="RefSeq" id="WP_114064626.1">
    <property type="nucleotide sequence ID" value="NZ_QORD01000053.1"/>
</dbReference>
<dbReference type="NCBIfam" id="TIGR01634">
    <property type="entry name" value="tail_P2_I"/>
    <property type="match status" value="1"/>
</dbReference>
<sequence length="176" mass="19849">MSQLPSNATELERALEFATDEETDVPLRLLVNPDTCPEHILPWLAWAWSVDRWDNEWSVPTKRAAIRSAFEIHARKGTIGALRQVVEPIGYLLTVTEWWQTDPPGEPGTFSIEVGVSSGGITETTYREVERLLDDARPVSRHIVGLDIRFEPKLQTFTAVVAIDGDILDVYPRVIQ</sequence>
<dbReference type="AlphaFoldDB" id="A0A367MFV9"/>
<dbReference type="Proteomes" id="UP000253594">
    <property type="component" value="Unassembled WGS sequence"/>
</dbReference>
<evidence type="ECO:0000313" key="1">
    <source>
        <dbReference type="EMBL" id="RCI75833.1"/>
    </source>
</evidence>
<comment type="caution">
    <text evidence="1">The sequence shown here is derived from an EMBL/GenBank/DDBJ whole genome shotgun (WGS) entry which is preliminary data.</text>
</comment>
<dbReference type="InterPro" id="IPR006521">
    <property type="entry name" value="Tail_protein_I"/>
</dbReference>